<reference evidence="2" key="1">
    <citation type="journal article" date="2019" name="Int. J. Syst. Evol. Microbiol.">
        <title>The Global Catalogue of Microorganisms (GCM) 10K type strain sequencing project: providing services to taxonomists for standard genome sequencing and annotation.</title>
        <authorList>
            <consortium name="The Broad Institute Genomics Platform"/>
            <consortium name="The Broad Institute Genome Sequencing Center for Infectious Disease"/>
            <person name="Wu L."/>
            <person name="Ma J."/>
        </authorList>
    </citation>
    <scope>NUCLEOTIDE SEQUENCE [LARGE SCALE GENOMIC DNA]</scope>
    <source>
        <strain evidence="2">CCM 8925</strain>
    </source>
</reference>
<dbReference type="Proteomes" id="UP001597104">
    <property type="component" value="Unassembled WGS sequence"/>
</dbReference>
<dbReference type="RefSeq" id="WP_137638513.1">
    <property type="nucleotide sequence ID" value="NZ_BJDN01000027.1"/>
</dbReference>
<evidence type="ECO:0000313" key="2">
    <source>
        <dbReference type="Proteomes" id="UP001597104"/>
    </source>
</evidence>
<accession>A0ABW3EC16</accession>
<keyword evidence="2" id="KW-1185">Reference proteome</keyword>
<name>A0ABW3EC16_9LACO</name>
<gene>
    <name evidence="1" type="ORF">ACFQZ7_02985</name>
</gene>
<evidence type="ECO:0000313" key="1">
    <source>
        <dbReference type="EMBL" id="MFD0896699.1"/>
    </source>
</evidence>
<comment type="caution">
    <text evidence="1">The sequence shown here is derived from an EMBL/GenBank/DDBJ whole genome shotgun (WGS) entry which is preliminary data.</text>
</comment>
<dbReference type="EMBL" id="JBHTIO010000016">
    <property type="protein sequence ID" value="MFD0896699.1"/>
    <property type="molecule type" value="Genomic_DNA"/>
</dbReference>
<organism evidence="1 2">
    <name type="scientific">Loigolactobacillus binensis</name>
    <dbReference type="NCBI Taxonomy" id="2559922"/>
    <lineage>
        <taxon>Bacteria</taxon>
        <taxon>Bacillati</taxon>
        <taxon>Bacillota</taxon>
        <taxon>Bacilli</taxon>
        <taxon>Lactobacillales</taxon>
        <taxon>Lactobacillaceae</taxon>
        <taxon>Loigolactobacillus</taxon>
    </lineage>
</organism>
<sequence length="82" mass="9274">MHNFKCKNCGASDFSKIAGNLVCNYCDSTFIPEKQEKQTTISLDSDIENLLRKIETDPANASLYANLILDIDPMNQEILKYL</sequence>
<protein>
    <submittedName>
        <fullName evidence="1">TFIIB-type zinc finger domain-containing protein</fullName>
    </submittedName>
</protein>
<proteinExistence type="predicted"/>